<protein>
    <submittedName>
        <fullName evidence="1">Uncharacterized protein</fullName>
    </submittedName>
</protein>
<reference evidence="1" key="1">
    <citation type="submission" date="2018-05" db="EMBL/GenBank/DDBJ databases">
        <authorList>
            <person name="Lanie J.A."/>
            <person name="Ng W.-L."/>
            <person name="Kazmierczak K.M."/>
            <person name="Andrzejewski T.M."/>
            <person name="Davidsen T.M."/>
            <person name="Wayne K.J."/>
            <person name="Tettelin H."/>
            <person name="Glass J.I."/>
            <person name="Rusch D."/>
            <person name="Podicherti R."/>
            <person name="Tsui H.-C.T."/>
            <person name="Winkler M.E."/>
        </authorList>
    </citation>
    <scope>NUCLEOTIDE SEQUENCE</scope>
</reference>
<name>A0A382KXI4_9ZZZZ</name>
<sequence>DVLRAANEYMHPDAFQVIIVGEHINLQ</sequence>
<dbReference type="EMBL" id="UINC01083614">
    <property type="protein sequence ID" value="SVC29484.1"/>
    <property type="molecule type" value="Genomic_DNA"/>
</dbReference>
<accession>A0A382KXI4</accession>
<feature type="non-terminal residue" evidence="1">
    <location>
        <position position="1"/>
    </location>
</feature>
<dbReference type="AlphaFoldDB" id="A0A382KXI4"/>
<gene>
    <name evidence="1" type="ORF">METZ01_LOCUS282338</name>
</gene>
<organism evidence="1">
    <name type="scientific">marine metagenome</name>
    <dbReference type="NCBI Taxonomy" id="408172"/>
    <lineage>
        <taxon>unclassified sequences</taxon>
        <taxon>metagenomes</taxon>
        <taxon>ecological metagenomes</taxon>
    </lineage>
</organism>
<evidence type="ECO:0000313" key="1">
    <source>
        <dbReference type="EMBL" id="SVC29484.1"/>
    </source>
</evidence>
<proteinExistence type="predicted"/>